<accession>A0ABU5AG61</accession>
<protein>
    <submittedName>
        <fullName evidence="1">DsrE family protein</fullName>
    </submittedName>
</protein>
<organism evidence="1 2">
    <name type="scientific">Mesorhizobium abyssinicae</name>
    <dbReference type="NCBI Taxonomy" id="1209958"/>
    <lineage>
        <taxon>Bacteria</taxon>
        <taxon>Pseudomonadati</taxon>
        <taxon>Pseudomonadota</taxon>
        <taxon>Alphaproteobacteria</taxon>
        <taxon>Hyphomicrobiales</taxon>
        <taxon>Phyllobacteriaceae</taxon>
        <taxon>Mesorhizobium</taxon>
    </lineage>
</organism>
<keyword evidence="2" id="KW-1185">Reference proteome</keyword>
<name>A0ABU5AG61_9HYPH</name>
<sequence length="145" mass="15321">MLRRDIFRVGLAGAAGLFGLRQIKAAAAEEERLKVAYHLSDVDKANFVLGNINNHYEGTGGNVDIVLVVHGPALAAFKTKAASGATSSRFAGLVQQGLVPQACGNTMHGMDITLADLLAGFQVADKGGVVKLAELQRQGYVYLRP</sequence>
<dbReference type="PANTHER" id="PTHR37691:SF1">
    <property type="entry name" value="BLR3518 PROTEIN"/>
    <property type="match status" value="1"/>
</dbReference>
<evidence type="ECO:0000313" key="1">
    <source>
        <dbReference type="EMBL" id="MDX8536263.1"/>
    </source>
</evidence>
<reference evidence="1 2" key="1">
    <citation type="submission" date="2023-08" db="EMBL/GenBank/DDBJ databases">
        <title>Implementing the SeqCode for naming new Mesorhizobium species isolated from Vachellia karroo root nodules.</title>
        <authorList>
            <person name="Van Lill M."/>
        </authorList>
    </citation>
    <scope>NUCLEOTIDE SEQUENCE [LARGE SCALE GENOMIC DNA]</scope>
    <source>
        <strain evidence="1 2">VK4B</strain>
    </source>
</reference>
<gene>
    <name evidence="1" type="ORF">RFM23_01350</name>
</gene>
<dbReference type="EMBL" id="JAVIIP010000001">
    <property type="protein sequence ID" value="MDX8536263.1"/>
    <property type="molecule type" value="Genomic_DNA"/>
</dbReference>
<dbReference type="Proteomes" id="UP001276564">
    <property type="component" value="Unassembled WGS sequence"/>
</dbReference>
<proteinExistence type="predicted"/>
<dbReference type="InterPro" id="IPR027396">
    <property type="entry name" value="DsrEFH-like"/>
</dbReference>
<comment type="caution">
    <text evidence="1">The sequence shown here is derived from an EMBL/GenBank/DDBJ whole genome shotgun (WGS) entry which is preliminary data.</text>
</comment>
<evidence type="ECO:0000313" key="2">
    <source>
        <dbReference type="Proteomes" id="UP001276564"/>
    </source>
</evidence>
<dbReference type="Gene3D" id="3.40.1260.10">
    <property type="entry name" value="DsrEFH-like"/>
    <property type="match status" value="1"/>
</dbReference>
<dbReference type="PANTHER" id="PTHR37691">
    <property type="entry name" value="BLR3518 PROTEIN"/>
    <property type="match status" value="1"/>
</dbReference>
<dbReference type="RefSeq" id="WP_320254098.1">
    <property type="nucleotide sequence ID" value="NZ_JARAKC010000001.1"/>
</dbReference>
<dbReference type="SUPFAM" id="SSF75169">
    <property type="entry name" value="DsrEFH-like"/>
    <property type="match status" value="1"/>
</dbReference>